<comment type="subcellular location">
    <subcellularLocation>
        <location evidence="1">Membrane</location>
        <topology evidence="1">Multi-pass membrane protein</topology>
    </subcellularLocation>
</comment>
<dbReference type="Pfam" id="PF00916">
    <property type="entry name" value="Sulfate_transp"/>
    <property type="match status" value="1"/>
</dbReference>
<dbReference type="SUPFAM" id="SSF52091">
    <property type="entry name" value="SpoIIaa-like"/>
    <property type="match status" value="1"/>
</dbReference>
<feature type="transmembrane region" description="Helical" evidence="5">
    <location>
        <begin position="309"/>
        <end position="329"/>
    </location>
</feature>
<dbReference type="InterPro" id="IPR036513">
    <property type="entry name" value="STAS_dom_sf"/>
</dbReference>
<keyword evidence="4 5" id="KW-0472">Membrane</keyword>
<gene>
    <name evidence="7" type="ORF">N4J17_11340</name>
</gene>
<keyword evidence="8" id="KW-1185">Reference proteome</keyword>
<sequence>MQTFTALRGLADRNASWRQDFGAGLLVFLIALPLCLGVAVASGFPPMAGILSAVVGGLLVSRINGSYLTITGPAAGLIVVILGAVQSLGQGDAMAGYRYTLAAIVVSGVLQILLGLYKAGRLSAYFPASVVHGMLAAIGIIIMAKQIPVMAGVKIEPGTHASLLSSMAQLPHGLAYFIPETTFIALVGLAILIAWPRLENRFLSKVPAPIVVILSGMALGQVFDLAQLRPGESFLVPKDLIVGPAFLVAIPDSLLASLYLPDFSKVFTLAFWQSVISICLVGSLESLLSAAAVDKLDPEQRYSDLNRDLRAVGIGNVVAGLIGGLPMIAEIVRSSANIDAGARTAWSNFFHGAFLLLFVWAFPHVIDTIPLASLAALLVYTGFRLASPEAFARTMDLGREQLALFVITIVGVLATNLLAGVLIGIAAKLLLHVGRGVPLRNLLTIFYRIEHPAPGTCIIHVRGSAIFSNFLALKSALAELPAGKTILFDLSDVYLIDHTVMEFIDHFRDDVIAQGGRCEIRGLAGHEPYGEHELAARIKTPQN</sequence>
<evidence type="ECO:0000313" key="8">
    <source>
        <dbReference type="Proteomes" id="UP001359308"/>
    </source>
</evidence>
<evidence type="ECO:0000256" key="4">
    <source>
        <dbReference type="ARBA" id="ARBA00023136"/>
    </source>
</evidence>
<evidence type="ECO:0000256" key="5">
    <source>
        <dbReference type="SAM" id="Phobius"/>
    </source>
</evidence>
<feature type="transmembrane region" description="Helical" evidence="5">
    <location>
        <begin position="97"/>
        <end position="117"/>
    </location>
</feature>
<feature type="transmembrane region" description="Helical" evidence="5">
    <location>
        <begin position="21"/>
        <end position="45"/>
    </location>
</feature>
<keyword evidence="2 5" id="KW-0812">Transmembrane</keyword>
<dbReference type="EMBL" id="CP104311">
    <property type="protein sequence ID" value="WWF01060.1"/>
    <property type="molecule type" value="Genomic_DNA"/>
</dbReference>
<feature type="transmembrane region" description="Helical" evidence="5">
    <location>
        <begin position="402"/>
        <end position="431"/>
    </location>
</feature>
<evidence type="ECO:0000256" key="1">
    <source>
        <dbReference type="ARBA" id="ARBA00004141"/>
    </source>
</evidence>
<keyword evidence="3 5" id="KW-1133">Transmembrane helix</keyword>
<evidence type="ECO:0000256" key="2">
    <source>
        <dbReference type="ARBA" id="ARBA00022692"/>
    </source>
</evidence>
<feature type="transmembrane region" description="Helical" evidence="5">
    <location>
        <begin position="123"/>
        <end position="144"/>
    </location>
</feature>
<dbReference type="PROSITE" id="PS50801">
    <property type="entry name" value="STAS"/>
    <property type="match status" value="1"/>
</dbReference>
<dbReference type="PANTHER" id="PTHR11814">
    <property type="entry name" value="SULFATE TRANSPORTER"/>
    <property type="match status" value="1"/>
</dbReference>
<accession>A0ABZ2F3R0</accession>
<dbReference type="Gene3D" id="3.30.750.24">
    <property type="entry name" value="STAS domain"/>
    <property type="match status" value="1"/>
</dbReference>
<feature type="transmembrane region" description="Helical" evidence="5">
    <location>
        <begin position="266"/>
        <end position="288"/>
    </location>
</feature>
<feature type="transmembrane region" description="Helical" evidence="5">
    <location>
        <begin position="207"/>
        <end position="228"/>
    </location>
</feature>
<dbReference type="InterPro" id="IPR001902">
    <property type="entry name" value="SLC26A/SulP_fam"/>
</dbReference>
<proteinExistence type="predicted"/>
<dbReference type="InterPro" id="IPR002645">
    <property type="entry name" value="STAS_dom"/>
</dbReference>
<protein>
    <submittedName>
        <fullName evidence="7">SulP family inorganic anion transporter</fullName>
    </submittedName>
</protein>
<organism evidence="7 8">
    <name type="scientific">Methylococcus capsulatus</name>
    <dbReference type="NCBI Taxonomy" id="414"/>
    <lineage>
        <taxon>Bacteria</taxon>
        <taxon>Pseudomonadati</taxon>
        <taxon>Pseudomonadota</taxon>
        <taxon>Gammaproteobacteria</taxon>
        <taxon>Methylococcales</taxon>
        <taxon>Methylococcaceae</taxon>
        <taxon>Methylococcus</taxon>
    </lineage>
</organism>
<dbReference type="Proteomes" id="UP001359308">
    <property type="component" value="Chromosome"/>
</dbReference>
<feature type="transmembrane region" description="Helical" evidence="5">
    <location>
        <begin position="65"/>
        <end position="85"/>
    </location>
</feature>
<dbReference type="InterPro" id="IPR011547">
    <property type="entry name" value="SLC26A/SulP_dom"/>
</dbReference>
<evidence type="ECO:0000313" key="7">
    <source>
        <dbReference type="EMBL" id="WWF01060.1"/>
    </source>
</evidence>
<feature type="domain" description="STAS" evidence="6">
    <location>
        <begin position="454"/>
        <end position="523"/>
    </location>
</feature>
<feature type="transmembrane region" description="Helical" evidence="5">
    <location>
        <begin position="240"/>
        <end position="260"/>
    </location>
</feature>
<reference evidence="7 8" key="1">
    <citation type="submission" date="2022-09" db="EMBL/GenBank/DDBJ databases">
        <authorList>
            <person name="Giprobiosintez L."/>
        </authorList>
    </citation>
    <scope>NUCLEOTIDE SEQUENCE [LARGE SCALE GENOMIC DNA]</scope>
    <source>
        <strain evidence="8">VKPM-B-12549 (GBS-15)</strain>
    </source>
</reference>
<name>A0ABZ2F3R0_METCP</name>
<evidence type="ECO:0000259" key="6">
    <source>
        <dbReference type="PROSITE" id="PS50801"/>
    </source>
</evidence>
<feature type="transmembrane region" description="Helical" evidence="5">
    <location>
        <begin position="349"/>
        <end position="381"/>
    </location>
</feature>
<evidence type="ECO:0000256" key="3">
    <source>
        <dbReference type="ARBA" id="ARBA00022989"/>
    </source>
</evidence>
<dbReference type="Pfam" id="PF01740">
    <property type="entry name" value="STAS"/>
    <property type="match status" value="1"/>
</dbReference>
<feature type="transmembrane region" description="Helical" evidence="5">
    <location>
        <begin position="174"/>
        <end position="195"/>
    </location>
</feature>